<evidence type="ECO:0000313" key="1">
    <source>
        <dbReference type="EMBL" id="CAI3984738.1"/>
    </source>
</evidence>
<gene>
    <name evidence="1" type="ORF">C1SCF055_LOCUS12257</name>
</gene>
<accession>A0A9P1FQK4</accession>
<dbReference type="EMBL" id="CAMXCT030000913">
    <property type="protein sequence ID" value="CAL4772050.1"/>
    <property type="molecule type" value="Genomic_DNA"/>
</dbReference>
<reference evidence="2 3" key="2">
    <citation type="submission" date="2024-05" db="EMBL/GenBank/DDBJ databases">
        <authorList>
            <person name="Chen Y."/>
            <person name="Shah S."/>
            <person name="Dougan E. K."/>
            <person name="Thang M."/>
            <person name="Chan C."/>
        </authorList>
    </citation>
    <scope>NUCLEOTIDE SEQUENCE [LARGE SCALE GENOMIC DNA]</scope>
</reference>
<evidence type="ECO:0000313" key="2">
    <source>
        <dbReference type="EMBL" id="CAL4772050.1"/>
    </source>
</evidence>
<comment type="caution">
    <text evidence="1">The sequence shown here is derived from an EMBL/GenBank/DDBJ whole genome shotgun (WGS) entry which is preliminary data.</text>
</comment>
<dbReference type="EMBL" id="CAMXCT010000913">
    <property type="protein sequence ID" value="CAI3984738.1"/>
    <property type="molecule type" value="Genomic_DNA"/>
</dbReference>
<proteinExistence type="predicted"/>
<protein>
    <submittedName>
        <fullName evidence="1">Uncharacterized protein</fullName>
    </submittedName>
</protein>
<dbReference type="EMBL" id="CAMXCT020000913">
    <property type="protein sequence ID" value="CAL1138113.1"/>
    <property type="molecule type" value="Genomic_DNA"/>
</dbReference>
<keyword evidence="3" id="KW-1185">Reference proteome</keyword>
<organism evidence="1">
    <name type="scientific">Cladocopium goreaui</name>
    <dbReference type="NCBI Taxonomy" id="2562237"/>
    <lineage>
        <taxon>Eukaryota</taxon>
        <taxon>Sar</taxon>
        <taxon>Alveolata</taxon>
        <taxon>Dinophyceae</taxon>
        <taxon>Suessiales</taxon>
        <taxon>Symbiodiniaceae</taxon>
        <taxon>Cladocopium</taxon>
    </lineage>
</organism>
<name>A0A9P1FQK4_9DINO</name>
<reference evidence="1" key="1">
    <citation type="submission" date="2022-10" db="EMBL/GenBank/DDBJ databases">
        <authorList>
            <person name="Chen Y."/>
            <person name="Dougan E. K."/>
            <person name="Chan C."/>
            <person name="Rhodes N."/>
            <person name="Thang M."/>
        </authorList>
    </citation>
    <scope>NUCLEOTIDE SEQUENCE</scope>
</reference>
<sequence length="81" mass="9363">MVVFDALKWRAPPAMILFILLVQWNMQIPHRQDRQFVEIFSGRGEVSRALRDAGFRGTSFDWELDKRAFDLTGNAAFASFV</sequence>
<dbReference type="Proteomes" id="UP001152797">
    <property type="component" value="Unassembled WGS sequence"/>
</dbReference>
<dbReference type="OrthoDB" id="409216at2759"/>
<dbReference type="AlphaFoldDB" id="A0A9P1FQK4"/>
<evidence type="ECO:0000313" key="3">
    <source>
        <dbReference type="Proteomes" id="UP001152797"/>
    </source>
</evidence>